<dbReference type="Gene3D" id="3.40.50.2000">
    <property type="entry name" value="Glycogen Phosphorylase B"/>
    <property type="match status" value="2"/>
</dbReference>
<organism evidence="6 7">
    <name type="scientific">Candidatus Brachybacterium intestinipullorum</name>
    <dbReference type="NCBI Taxonomy" id="2838512"/>
    <lineage>
        <taxon>Bacteria</taxon>
        <taxon>Bacillati</taxon>
        <taxon>Actinomycetota</taxon>
        <taxon>Actinomycetes</taxon>
        <taxon>Micrococcales</taxon>
        <taxon>Dermabacteraceae</taxon>
        <taxon>Brachybacterium</taxon>
    </lineage>
</organism>
<dbReference type="GO" id="GO:1901137">
    <property type="term" value="P:carbohydrate derivative biosynthetic process"/>
    <property type="evidence" value="ECO:0007669"/>
    <property type="project" value="UniProtKB-ARBA"/>
</dbReference>
<dbReference type="EMBL" id="DWWC01000186">
    <property type="protein sequence ID" value="HJC69806.1"/>
    <property type="molecule type" value="Genomic_DNA"/>
</dbReference>
<protein>
    <recommendedName>
        <fullName evidence="1">D-inositol 3-phosphate glycosyltransferase</fullName>
    </recommendedName>
</protein>
<dbReference type="AlphaFoldDB" id="A0A9D2TI08"/>
<reference evidence="6" key="1">
    <citation type="journal article" date="2021" name="PeerJ">
        <title>Extensive microbial diversity within the chicken gut microbiome revealed by metagenomics and culture.</title>
        <authorList>
            <person name="Gilroy R."/>
            <person name="Ravi A."/>
            <person name="Getino M."/>
            <person name="Pursley I."/>
            <person name="Horton D.L."/>
            <person name="Alikhan N.F."/>
            <person name="Baker D."/>
            <person name="Gharbi K."/>
            <person name="Hall N."/>
            <person name="Watson M."/>
            <person name="Adriaenssens E.M."/>
            <person name="Foster-Nyarko E."/>
            <person name="Jarju S."/>
            <person name="Secka A."/>
            <person name="Antonio M."/>
            <person name="Oren A."/>
            <person name="Chaudhuri R.R."/>
            <person name="La Ragione R."/>
            <person name="Hildebrand F."/>
            <person name="Pallen M.J."/>
        </authorList>
    </citation>
    <scope>NUCLEOTIDE SEQUENCE</scope>
    <source>
        <strain evidence="6">CHK130-7132</strain>
    </source>
</reference>
<keyword evidence="2 6" id="KW-0328">Glycosyltransferase</keyword>
<evidence type="ECO:0000256" key="3">
    <source>
        <dbReference type="ARBA" id="ARBA00022679"/>
    </source>
</evidence>
<dbReference type="Proteomes" id="UP000823854">
    <property type="component" value="Unassembled WGS sequence"/>
</dbReference>
<gene>
    <name evidence="6" type="ORF">H9932_09045</name>
</gene>
<dbReference type="InterPro" id="IPR028098">
    <property type="entry name" value="Glyco_trans_4-like_N"/>
</dbReference>
<dbReference type="InterPro" id="IPR001296">
    <property type="entry name" value="Glyco_trans_1"/>
</dbReference>
<feature type="domain" description="Glycosyl transferase family 1" evidence="4">
    <location>
        <begin position="150"/>
        <end position="277"/>
    </location>
</feature>
<comment type="caution">
    <text evidence="6">The sequence shown here is derived from an EMBL/GenBank/DDBJ whole genome shotgun (WGS) entry which is preliminary data.</text>
</comment>
<feature type="domain" description="Glycosyltransferase subfamily 4-like N-terminal" evidence="5">
    <location>
        <begin position="41"/>
        <end position="139"/>
    </location>
</feature>
<sequence length="369" mass="40599">MLMPRGLARLATQSGIGAAIRHQETAVRALGHEVVTSPLQPFDVVHLNTPFPDTPLLARWARLRGRPVLMWAHSTEEDFRDSFPGANRIAPLFRRWIAHLYRRGDLVVTPSEYSRSLISAPEYGIRAPIRVLSNGVDTSFFRPDPSARGRLREQLGLAPETRVVVSVGMQLVRKGILDWVELARAMPEVAFVWYGRTDPRLLTSDVEQALRSAPANALFPGYVRPEQLREAYCGADAFCFLTKEETEGIVLWEALACGVPALVRGIPIYRDGMPDGVLTHQVEGAGPGFVPRVAEKLAALLDGRLADLREAGREAAESVDLLQVAERLGGIYEEVGARPGRVRSGARAAIRPVLRWSRRGADAPRGAGR</sequence>
<evidence type="ECO:0000259" key="4">
    <source>
        <dbReference type="Pfam" id="PF00534"/>
    </source>
</evidence>
<evidence type="ECO:0000313" key="6">
    <source>
        <dbReference type="EMBL" id="HJC69806.1"/>
    </source>
</evidence>
<dbReference type="SUPFAM" id="SSF53756">
    <property type="entry name" value="UDP-Glycosyltransferase/glycogen phosphorylase"/>
    <property type="match status" value="1"/>
</dbReference>
<evidence type="ECO:0000313" key="7">
    <source>
        <dbReference type="Proteomes" id="UP000823854"/>
    </source>
</evidence>
<proteinExistence type="predicted"/>
<dbReference type="InterPro" id="IPR050194">
    <property type="entry name" value="Glycosyltransferase_grp1"/>
</dbReference>
<name>A0A9D2TI08_9MICO</name>
<dbReference type="PANTHER" id="PTHR45947">
    <property type="entry name" value="SULFOQUINOVOSYL TRANSFERASE SQD2"/>
    <property type="match status" value="1"/>
</dbReference>
<dbReference type="Pfam" id="PF00534">
    <property type="entry name" value="Glycos_transf_1"/>
    <property type="match status" value="1"/>
</dbReference>
<keyword evidence="3 6" id="KW-0808">Transferase</keyword>
<dbReference type="Pfam" id="PF13439">
    <property type="entry name" value="Glyco_transf_4"/>
    <property type="match status" value="1"/>
</dbReference>
<evidence type="ECO:0000256" key="1">
    <source>
        <dbReference type="ARBA" id="ARBA00021292"/>
    </source>
</evidence>
<accession>A0A9D2TI08</accession>
<evidence type="ECO:0000259" key="5">
    <source>
        <dbReference type="Pfam" id="PF13439"/>
    </source>
</evidence>
<dbReference type="GO" id="GO:0016757">
    <property type="term" value="F:glycosyltransferase activity"/>
    <property type="evidence" value="ECO:0007669"/>
    <property type="project" value="UniProtKB-KW"/>
</dbReference>
<reference evidence="6" key="2">
    <citation type="submission" date="2021-04" db="EMBL/GenBank/DDBJ databases">
        <authorList>
            <person name="Gilroy R."/>
        </authorList>
    </citation>
    <scope>NUCLEOTIDE SEQUENCE</scope>
    <source>
        <strain evidence="6">CHK130-7132</strain>
    </source>
</reference>
<evidence type="ECO:0000256" key="2">
    <source>
        <dbReference type="ARBA" id="ARBA00022676"/>
    </source>
</evidence>
<dbReference type="PANTHER" id="PTHR45947:SF3">
    <property type="entry name" value="SULFOQUINOVOSYL TRANSFERASE SQD2"/>
    <property type="match status" value="1"/>
</dbReference>